<sequence length="267" mass="28598">MVAVRYTPNWIDLDGVCNLRDLGGLEAAGGARIRPRTLLRSDNLSELSRESAAVLAGEYALSDVIDLRTDMEIREAGQGPLARDSGVHFHALSLYPREFPGQVTPPWLQDENLQTESTPMPRAQALAIHYLRYLTGRPDSVIGALRVIAGAQGAALVNCAAGKDRTGTVTAVALGAVGVRREEIIADYESSNERVVQIIARLGSRASGAGGVHDNDDLTVQGQSTPADAMAGLLDLVDERYGSLANYLDAAGWTQADQRHLDEKLLA</sequence>
<dbReference type="InterPro" id="IPR026893">
    <property type="entry name" value="Tyr/Ser_Pase_IphP-type"/>
</dbReference>
<dbReference type="AlphaFoldDB" id="A0A1H9Q3W9"/>
<evidence type="ECO:0000259" key="1">
    <source>
        <dbReference type="PROSITE" id="PS50056"/>
    </source>
</evidence>
<dbReference type="OrthoDB" id="1188001at2"/>
<organism evidence="2 3">
    <name type="scientific">Propionibacterium cyclohexanicum</name>
    <dbReference type="NCBI Taxonomy" id="64702"/>
    <lineage>
        <taxon>Bacteria</taxon>
        <taxon>Bacillati</taxon>
        <taxon>Actinomycetota</taxon>
        <taxon>Actinomycetes</taxon>
        <taxon>Propionibacteriales</taxon>
        <taxon>Propionibacteriaceae</taxon>
        <taxon>Propionibacterium</taxon>
    </lineage>
</organism>
<dbReference type="InterPro" id="IPR029021">
    <property type="entry name" value="Prot-tyrosine_phosphatase-like"/>
</dbReference>
<evidence type="ECO:0000313" key="3">
    <source>
        <dbReference type="Proteomes" id="UP000198815"/>
    </source>
</evidence>
<dbReference type="Gene3D" id="3.90.190.10">
    <property type="entry name" value="Protein tyrosine phosphatase superfamily"/>
    <property type="match status" value="1"/>
</dbReference>
<dbReference type="Pfam" id="PF13350">
    <property type="entry name" value="Y_phosphatase3"/>
    <property type="match status" value="1"/>
</dbReference>
<dbReference type="RefSeq" id="WP_091967030.1">
    <property type="nucleotide sequence ID" value="NZ_FOGZ01000002.1"/>
</dbReference>
<dbReference type="Proteomes" id="UP000198815">
    <property type="component" value="Unassembled WGS sequence"/>
</dbReference>
<feature type="domain" description="Tyrosine specific protein phosphatases" evidence="1">
    <location>
        <begin position="139"/>
        <end position="197"/>
    </location>
</feature>
<evidence type="ECO:0000313" key="2">
    <source>
        <dbReference type="EMBL" id="SER54639.1"/>
    </source>
</evidence>
<dbReference type="EMBL" id="FOGZ01000002">
    <property type="protein sequence ID" value="SER54639.1"/>
    <property type="molecule type" value="Genomic_DNA"/>
</dbReference>
<accession>A0A1H9Q3W9</accession>
<dbReference type="PROSITE" id="PS50056">
    <property type="entry name" value="TYR_PHOSPHATASE_2"/>
    <property type="match status" value="1"/>
</dbReference>
<keyword evidence="3" id="KW-1185">Reference proteome</keyword>
<dbReference type="GO" id="GO:0004721">
    <property type="term" value="F:phosphoprotein phosphatase activity"/>
    <property type="evidence" value="ECO:0007669"/>
    <property type="project" value="InterPro"/>
</dbReference>
<dbReference type="InterPro" id="IPR000387">
    <property type="entry name" value="Tyr_Pase_dom"/>
</dbReference>
<gene>
    <name evidence="2" type="ORF">SAMN05443377_10292</name>
</gene>
<dbReference type="STRING" id="64702.SAMN05443377_10292"/>
<proteinExistence type="predicted"/>
<protein>
    <submittedName>
        <fullName evidence="2">Protein tyrosine/serine phosphatase</fullName>
    </submittedName>
</protein>
<dbReference type="SUPFAM" id="SSF52799">
    <property type="entry name" value="(Phosphotyrosine protein) phosphatases II"/>
    <property type="match status" value="1"/>
</dbReference>
<reference evidence="2 3" key="1">
    <citation type="submission" date="2016-10" db="EMBL/GenBank/DDBJ databases">
        <authorList>
            <person name="de Groot N.N."/>
        </authorList>
    </citation>
    <scope>NUCLEOTIDE SEQUENCE [LARGE SCALE GENOMIC DNA]</scope>
    <source>
        <strain evidence="2 3">DSM 16859</strain>
    </source>
</reference>
<name>A0A1H9Q3W9_9ACTN</name>